<sequence>EISNTDDSSSVSEDENILSAGQNQNKKNKGKNKEKSKSQRSQKKLVKLNNINEIEYLLPSDTSDLLDKVRAAIYLSLDEFQTSNANSFSKNDNLDYDDFFAEVFNLEETNNTIIEPDDDEVSQYFRYPEAKPKEDPFV</sequence>
<comment type="caution">
    <text evidence="2">The sequence shown here is derived from an EMBL/GenBank/DDBJ whole genome shotgun (WGS) entry which is preliminary data.</text>
</comment>
<feature type="non-terminal residue" evidence="2">
    <location>
        <position position="138"/>
    </location>
</feature>
<dbReference type="OrthoDB" id="2443071at2759"/>
<protein>
    <submittedName>
        <fullName evidence="2">17462_t:CDS:1</fullName>
    </submittedName>
</protein>
<evidence type="ECO:0000313" key="3">
    <source>
        <dbReference type="Proteomes" id="UP000789759"/>
    </source>
</evidence>
<evidence type="ECO:0000313" key="2">
    <source>
        <dbReference type="EMBL" id="CAG8651362.1"/>
    </source>
</evidence>
<dbReference type="EMBL" id="CAJVQA010007091">
    <property type="protein sequence ID" value="CAG8651362.1"/>
    <property type="molecule type" value="Genomic_DNA"/>
</dbReference>
<reference evidence="2" key="1">
    <citation type="submission" date="2021-06" db="EMBL/GenBank/DDBJ databases">
        <authorList>
            <person name="Kallberg Y."/>
            <person name="Tangrot J."/>
            <person name="Rosling A."/>
        </authorList>
    </citation>
    <scope>NUCLEOTIDE SEQUENCE</scope>
    <source>
        <strain evidence="2">FL966</strain>
    </source>
</reference>
<dbReference type="AlphaFoldDB" id="A0A9N9DWU2"/>
<proteinExistence type="predicted"/>
<organism evidence="2 3">
    <name type="scientific">Cetraspora pellucida</name>
    <dbReference type="NCBI Taxonomy" id="1433469"/>
    <lineage>
        <taxon>Eukaryota</taxon>
        <taxon>Fungi</taxon>
        <taxon>Fungi incertae sedis</taxon>
        <taxon>Mucoromycota</taxon>
        <taxon>Glomeromycotina</taxon>
        <taxon>Glomeromycetes</taxon>
        <taxon>Diversisporales</taxon>
        <taxon>Gigasporaceae</taxon>
        <taxon>Cetraspora</taxon>
    </lineage>
</organism>
<accession>A0A9N9DWU2</accession>
<keyword evidence="3" id="KW-1185">Reference proteome</keyword>
<feature type="compositionally biased region" description="Polar residues" evidence="1">
    <location>
        <begin position="1"/>
        <end position="11"/>
    </location>
</feature>
<gene>
    <name evidence="2" type="ORF">CPELLU_LOCUS9350</name>
</gene>
<evidence type="ECO:0000256" key="1">
    <source>
        <dbReference type="SAM" id="MobiDB-lite"/>
    </source>
</evidence>
<feature type="region of interest" description="Disordered" evidence="1">
    <location>
        <begin position="1"/>
        <end position="44"/>
    </location>
</feature>
<dbReference type="Proteomes" id="UP000789759">
    <property type="component" value="Unassembled WGS sequence"/>
</dbReference>
<name>A0A9N9DWU2_9GLOM</name>